<dbReference type="PANTHER" id="PTHR30606">
    <property type="entry name" value="LIPID A BIOSYNTHESIS LAUROYL ACYLTRANSFERASE"/>
    <property type="match status" value="1"/>
</dbReference>
<reference evidence="7" key="2">
    <citation type="submission" date="2024-09" db="EMBL/GenBank/DDBJ databases">
        <authorList>
            <person name="Veyrier F.J."/>
        </authorList>
    </citation>
    <scope>NUCLEOTIDE SEQUENCE</scope>
    <source>
        <strain evidence="7">17694</strain>
    </source>
</reference>
<evidence type="ECO:0000256" key="6">
    <source>
        <dbReference type="ARBA" id="ARBA00023315"/>
    </source>
</evidence>
<dbReference type="RefSeq" id="WP_027008773.1">
    <property type="nucleotide sequence ID" value="NZ_CP091521.1"/>
</dbReference>
<proteinExistence type="predicted"/>
<evidence type="ECO:0000313" key="7">
    <source>
        <dbReference type="EMBL" id="UOP05618.1"/>
    </source>
</evidence>
<evidence type="ECO:0000313" key="8">
    <source>
        <dbReference type="Proteomes" id="UP000831534"/>
    </source>
</evidence>
<keyword evidence="8" id="KW-1185">Reference proteome</keyword>
<evidence type="ECO:0000256" key="1">
    <source>
        <dbReference type="ARBA" id="ARBA00004533"/>
    </source>
</evidence>
<dbReference type="Pfam" id="PF03279">
    <property type="entry name" value="Lip_A_acyltrans"/>
    <property type="match status" value="1"/>
</dbReference>
<dbReference type="AlphaFoldDB" id="A0A8T9MYQ8"/>
<reference evidence="7" key="1">
    <citation type="journal article" date="2022" name="Res Sq">
        <title>Evolution of multicellular longitudinally dividing oral cavity symbionts (Neisseriaceae).</title>
        <authorList>
            <person name="Nyongesa S."/>
            <person name="Weber P."/>
            <person name="Bernet E."/>
            <person name="Pullido F."/>
            <person name="Nieckarz M."/>
            <person name="Delaby M."/>
            <person name="Nieves C."/>
            <person name="Viehboeck T."/>
            <person name="Krause N."/>
            <person name="Rivera-Millot A."/>
            <person name="Nakamura A."/>
            <person name="Vischer N."/>
            <person name="VanNieuwenhze M."/>
            <person name="Brun Y."/>
            <person name="Cava F."/>
            <person name="Bulgheresi S."/>
            <person name="Veyrier F."/>
        </authorList>
    </citation>
    <scope>NUCLEOTIDE SEQUENCE</scope>
    <source>
        <strain evidence="7">17694</strain>
    </source>
</reference>
<name>A0A8T9MYQ8_9NEIS</name>
<keyword evidence="6 7" id="KW-0012">Acyltransferase</keyword>
<dbReference type="PANTHER" id="PTHR30606:SF10">
    <property type="entry name" value="PHOSPHATIDYLINOSITOL MANNOSIDE ACYLTRANSFERASE"/>
    <property type="match status" value="1"/>
</dbReference>
<dbReference type="CDD" id="cd07984">
    <property type="entry name" value="LPLAT_LABLAT-like"/>
    <property type="match status" value="1"/>
</dbReference>
<evidence type="ECO:0000256" key="5">
    <source>
        <dbReference type="ARBA" id="ARBA00023136"/>
    </source>
</evidence>
<dbReference type="Proteomes" id="UP000831534">
    <property type="component" value="Chromosome"/>
</dbReference>
<protein>
    <submittedName>
        <fullName evidence="7">Lysophospholipid acyltransferase family protein</fullName>
    </submittedName>
</protein>
<dbReference type="NCBIfam" id="NF006487">
    <property type="entry name" value="PRK08905.1"/>
    <property type="match status" value="1"/>
</dbReference>
<keyword evidence="5" id="KW-0472">Membrane</keyword>
<keyword evidence="4" id="KW-0808">Transferase</keyword>
<dbReference type="GO" id="GO:0005886">
    <property type="term" value="C:plasma membrane"/>
    <property type="evidence" value="ECO:0007669"/>
    <property type="project" value="UniProtKB-SubCell"/>
</dbReference>
<dbReference type="PIRSF" id="PIRSF026649">
    <property type="entry name" value="MsbB"/>
    <property type="match status" value="1"/>
</dbReference>
<evidence type="ECO:0000256" key="3">
    <source>
        <dbReference type="ARBA" id="ARBA00022519"/>
    </source>
</evidence>
<dbReference type="InterPro" id="IPR004960">
    <property type="entry name" value="LipA_acyltrans"/>
</dbReference>
<dbReference type="GO" id="GO:0016746">
    <property type="term" value="F:acyltransferase activity"/>
    <property type="evidence" value="ECO:0007669"/>
    <property type="project" value="UniProtKB-KW"/>
</dbReference>
<keyword evidence="2" id="KW-1003">Cell membrane</keyword>
<dbReference type="KEGG" id="ckh:LVJ77_02425"/>
<accession>A0A8T9MYQ8</accession>
<dbReference type="EMBL" id="CP091521">
    <property type="protein sequence ID" value="UOP05618.1"/>
    <property type="molecule type" value="Genomic_DNA"/>
</dbReference>
<gene>
    <name evidence="7" type="ORF">LVJ77_02425</name>
</gene>
<evidence type="ECO:0000256" key="2">
    <source>
        <dbReference type="ARBA" id="ARBA00022475"/>
    </source>
</evidence>
<keyword evidence="3" id="KW-0997">Cell inner membrane</keyword>
<sequence>MLACVFKLLARLPLPVLHRLGDGLGTAAFYLLPATRRRVRRHLQIADLPARAADVRQVLRETAKSGLELPLAFYRPTGAIRSLFVQTHGWEHIETALHTGKGLLLLTPHLGSYDLAGRYISERLPHPLTALYKPPKIKWLDDIMQQGRQRGNGRTAPASAQGVKQIVKALRGGESTIVLPDHVPDPHEGGGVWADFFGTPAYTATLAAKLAQVKNVQTLFFCGERLPCGQGFALHIEPAQGAPAGKPADDALWLNRNLERLIRRFPQQYLFAYNRYKHPAGAPPPPHEAP</sequence>
<evidence type="ECO:0000256" key="4">
    <source>
        <dbReference type="ARBA" id="ARBA00022679"/>
    </source>
</evidence>
<comment type="subcellular location">
    <subcellularLocation>
        <location evidence="1">Cell inner membrane</location>
    </subcellularLocation>
</comment>
<organism evidence="7 8">
    <name type="scientific">Conchiformibius kuhniae</name>
    <dbReference type="NCBI Taxonomy" id="211502"/>
    <lineage>
        <taxon>Bacteria</taxon>
        <taxon>Pseudomonadati</taxon>
        <taxon>Pseudomonadota</taxon>
        <taxon>Betaproteobacteria</taxon>
        <taxon>Neisseriales</taxon>
        <taxon>Neisseriaceae</taxon>
        <taxon>Conchiformibius</taxon>
    </lineage>
</organism>
<dbReference type="GO" id="GO:0009247">
    <property type="term" value="P:glycolipid biosynthetic process"/>
    <property type="evidence" value="ECO:0007669"/>
    <property type="project" value="UniProtKB-ARBA"/>
</dbReference>